<protein>
    <submittedName>
        <fullName evidence="2">Uncharacterized protein</fullName>
    </submittedName>
</protein>
<evidence type="ECO:0000313" key="3">
    <source>
        <dbReference type="Proteomes" id="UP001500897"/>
    </source>
</evidence>
<evidence type="ECO:0000256" key="1">
    <source>
        <dbReference type="SAM" id="SignalP"/>
    </source>
</evidence>
<organism evidence="2 3">
    <name type="scientific">Kitasatospora saccharophila</name>
    <dbReference type="NCBI Taxonomy" id="407973"/>
    <lineage>
        <taxon>Bacteria</taxon>
        <taxon>Bacillati</taxon>
        <taxon>Actinomycetota</taxon>
        <taxon>Actinomycetes</taxon>
        <taxon>Kitasatosporales</taxon>
        <taxon>Streptomycetaceae</taxon>
        <taxon>Kitasatospora</taxon>
    </lineage>
</organism>
<evidence type="ECO:0000313" key="2">
    <source>
        <dbReference type="EMBL" id="GAA2118610.1"/>
    </source>
</evidence>
<keyword evidence="1" id="KW-0732">Signal</keyword>
<sequence>MHTDTLRRRTTVALATAALTSALLAGSAHAAPLDATCVGTDTTTYTPGLTNTPGAWPSPARSA</sequence>
<proteinExistence type="predicted"/>
<name>A0ABP5JIT6_9ACTN</name>
<accession>A0ABP5JIT6</accession>
<keyword evidence="3" id="KW-1185">Reference proteome</keyword>
<dbReference type="RefSeq" id="WP_344557549.1">
    <property type="nucleotide sequence ID" value="NZ_BAAANS010000063.1"/>
</dbReference>
<dbReference type="EMBL" id="BAAANS010000063">
    <property type="protein sequence ID" value="GAA2118610.1"/>
    <property type="molecule type" value="Genomic_DNA"/>
</dbReference>
<feature type="signal peptide" evidence="1">
    <location>
        <begin position="1"/>
        <end position="30"/>
    </location>
</feature>
<gene>
    <name evidence="2" type="ORF">GCM10009759_66040</name>
</gene>
<reference evidence="3" key="1">
    <citation type="journal article" date="2019" name="Int. J. Syst. Evol. Microbiol.">
        <title>The Global Catalogue of Microorganisms (GCM) 10K type strain sequencing project: providing services to taxonomists for standard genome sequencing and annotation.</title>
        <authorList>
            <consortium name="The Broad Institute Genomics Platform"/>
            <consortium name="The Broad Institute Genome Sequencing Center for Infectious Disease"/>
            <person name="Wu L."/>
            <person name="Ma J."/>
        </authorList>
    </citation>
    <scope>NUCLEOTIDE SEQUENCE [LARGE SCALE GENOMIC DNA]</scope>
    <source>
        <strain evidence="3">JCM 14559</strain>
    </source>
</reference>
<feature type="chain" id="PRO_5047246331" evidence="1">
    <location>
        <begin position="31"/>
        <end position="63"/>
    </location>
</feature>
<comment type="caution">
    <text evidence="2">The sequence shown here is derived from an EMBL/GenBank/DDBJ whole genome shotgun (WGS) entry which is preliminary data.</text>
</comment>
<dbReference type="Proteomes" id="UP001500897">
    <property type="component" value="Unassembled WGS sequence"/>
</dbReference>